<dbReference type="OrthoDB" id="2974644at2"/>
<dbReference type="AlphaFoldDB" id="A0A1M6N5V7"/>
<keyword evidence="2" id="KW-1185">Reference proteome</keyword>
<evidence type="ECO:0000313" key="2">
    <source>
        <dbReference type="Proteomes" id="UP000183975"/>
    </source>
</evidence>
<evidence type="ECO:0008006" key="3">
    <source>
        <dbReference type="Google" id="ProtNLM"/>
    </source>
</evidence>
<dbReference type="RefSeq" id="WP_072849382.1">
    <property type="nucleotide sequence ID" value="NZ_FRAH01000009.1"/>
</dbReference>
<dbReference type="Proteomes" id="UP000183975">
    <property type="component" value="Unassembled WGS sequence"/>
</dbReference>
<protein>
    <recommendedName>
        <fullName evidence="3">SIR2-like domain-containing protein</fullName>
    </recommendedName>
</protein>
<dbReference type="EMBL" id="FRAH01000009">
    <property type="protein sequence ID" value="SHJ91099.1"/>
    <property type="molecule type" value="Genomic_DNA"/>
</dbReference>
<name>A0A1M6N5V7_9FIRM</name>
<sequence length="375" mass="43889">MKHLLVGNGINIQFNSTDYTTQQIVLRILKNCDRKDFPSHIIVDFPYLLKNYLGQLFLEARDVIRGQYDQYANCSAERASLVSFREQYASKIRTLRMTDIGFEDYYLLHDLCCHKTGTVNPVQFYVREALRISYLFAIYNDGKVNELYRLYPEKFVNYLRQFDSIFTTNYDSNVDSVVEKPVYHIHGQFDKLAAVYDPTSFRNQLPDAPIKEYEVDPQYLYLYSNALSTHCGEYKEFQVKQYSLANSAMEKLAAAYLKDEHIKADVDSWTKDTNTITANMGYAVQMKVQHPELTFTDDYHFEKLSKITGELVILGLSPWNDFHIFETIDKSEIDACTFYYFSDEQCEKVRSLLPITNQRGALHFSSVQEFWRTVR</sequence>
<proteinExistence type="predicted"/>
<reference evidence="1 2" key="1">
    <citation type="submission" date="2016-11" db="EMBL/GenBank/DDBJ databases">
        <authorList>
            <person name="Jaros S."/>
            <person name="Januszkiewicz K."/>
            <person name="Wedrychowicz H."/>
        </authorList>
    </citation>
    <scope>NUCLEOTIDE SEQUENCE [LARGE SCALE GENOMIC DNA]</scope>
    <source>
        <strain evidence="1 2">DSM 14214</strain>
    </source>
</reference>
<accession>A0A1M6N5V7</accession>
<organism evidence="1 2">
    <name type="scientific">Anaerotignum lactatifermentans DSM 14214</name>
    <dbReference type="NCBI Taxonomy" id="1121323"/>
    <lineage>
        <taxon>Bacteria</taxon>
        <taxon>Bacillati</taxon>
        <taxon>Bacillota</taxon>
        <taxon>Clostridia</taxon>
        <taxon>Lachnospirales</taxon>
        <taxon>Anaerotignaceae</taxon>
        <taxon>Anaerotignum</taxon>
    </lineage>
</organism>
<gene>
    <name evidence="1" type="ORF">SAMN02745138_00776</name>
</gene>
<evidence type="ECO:0000313" key="1">
    <source>
        <dbReference type="EMBL" id="SHJ91099.1"/>
    </source>
</evidence>